<feature type="region of interest" description="Disordered" evidence="1">
    <location>
        <begin position="33"/>
        <end position="57"/>
    </location>
</feature>
<feature type="compositionally biased region" description="Low complexity" evidence="1">
    <location>
        <begin position="42"/>
        <end position="54"/>
    </location>
</feature>
<dbReference type="AlphaFoldDB" id="A0A5B0PS48"/>
<evidence type="ECO:0000256" key="1">
    <source>
        <dbReference type="SAM" id="MobiDB-lite"/>
    </source>
</evidence>
<reference evidence="4 5" key="1">
    <citation type="submission" date="2019-05" db="EMBL/GenBank/DDBJ databases">
        <title>Emergence of the Ug99 lineage of the wheat stem rust pathogen through somatic hybridization.</title>
        <authorList>
            <person name="Li F."/>
            <person name="Upadhyaya N.M."/>
            <person name="Sperschneider J."/>
            <person name="Matny O."/>
            <person name="Nguyen-Phuc H."/>
            <person name="Mago R."/>
            <person name="Raley C."/>
            <person name="Miller M.E."/>
            <person name="Silverstein K.A.T."/>
            <person name="Henningsen E."/>
            <person name="Hirsch C.D."/>
            <person name="Visser B."/>
            <person name="Pretorius Z.A."/>
            <person name="Steffenson B.J."/>
            <person name="Schwessinger B."/>
            <person name="Dodds P.N."/>
            <person name="Figueroa M."/>
        </authorList>
    </citation>
    <scope>NUCLEOTIDE SEQUENCE [LARGE SCALE GENOMIC DNA]</scope>
    <source>
        <strain evidence="2">21-0</strain>
        <strain evidence="3 5">Ug99</strain>
    </source>
</reference>
<dbReference type="EMBL" id="VDEP01000279">
    <property type="protein sequence ID" value="KAA1112292.1"/>
    <property type="molecule type" value="Genomic_DNA"/>
</dbReference>
<feature type="region of interest" description="Disordered" evidence="1">
    <location>
        <begin position="1"/>
        <end position="20"/>
    </location>
</feature>
<evidence type="ECO:0000313" key="4">
    <source>
        <dbReference type="Proteomes" id="UP000324748"/>
    </source>
</evidence>
<sequence length="86" mass="9215">MQGMDNEADSRPTDLKLASGLKADGKVKGVHCAGQSAPAGHASATTTQQTNSAQPKSPARIYRLTLHDRFTSPSVYNIFIHHQPNS</sequence>
<accession>A0A5B0PS48</accession>
<comment type="caution">
    <text evidence="2">The sequence shown here is derived from an EMBL/GenBank/DDBJ whole genome shotgun (WGS) entry which is preliminary data.</text>
</comment>
<gene>
    <name evidence="2" type="ORF">PGT21_019527</name>
    <name evidence="3" type="ORF">PGTUg99_009581</name>
</gene>
<dbReference type="Proteomes" id="UP000324748">
    <property type="component" value="Unassembled WGS sequence"/>
</dbReference>
<name>A0A5B0PS48_PUCGR</name>
<evidence type="ECO:0000313" key="2">
    <source>
        <dbReference type="EMBL" id="KAA1103492.1"/>
    </source>
</evidence>
<protein>
    <submittedName>
        <fullName evidence="2">Uncharacterized protein</fullName>
    </submittedName>
</protein>
<proteinExistence type="predicted"/>
<dbReference type="EMBL" id="VSWC01000042">
    <property type="protein sequence ID" value="KAA1103492.1"/>
    <property type="molecule type" value="Genomic_DNA"/>
</dbReference>
<evidence type="ECO:0000313" key="5">
    <source>
        <dbReference type="Proteomes" id="UP000325313"/>
    </source>
</evidence>
<keyword evidence="4" id="KW-1185">Reference proteome</keyword>
<evidence type="ECO:0000313" key="3">
    <source>
        <dbReference type="EMBL" id="KAA1112292.1"/>
    </source>
</evidence>
<organism evidence="2 4">
    <name type="scientific">Puccinia graminis f. sp. tritici</name>
    <dbReference type="NCBI Taxonomy" id="56615"/>
    <lineage>
        <taxon>Eukaryota</taxon>
        <taxon>Fungi</taxon>
        <taxon>Dikarya</taxon>
        <taxon>Basidiomycota</taxon>
        <taxon>Pucciniomycotina</taxon>
        <taxon>Pucciniomycetes</taxon>
        <taxon>Pucciniales</taxon>
        <taxon>Pucciniaceae</taxon>
        <taxon>Puccinia</taxon>
    </lineage>
</organism>
<dbReference type="Proteomes" id="UP000325313">
    <property type="component" value="Unassembled WGS sequence"/>
</dbReference>